<dbReference type="EMBL" id="JBEDUW010000001">
    <property type="protein sequence ID" value="KAK9951565.1"/>
    <property type="molecule type" value="Genomic_DNA"/>
</dbReference>
<dbReference type="CDD" id="cd01061">
    <property type="entry name" value="RNase_T2_euk"/>
    <property type="match status" value="1"/>
</dbReference>
<dbReference type="GO" id="GO:0006401">
    <property type="term" value="P:RNA catabolic process"/>
    <property type="evidence" value="ECO:0007669"/>
    <property type="project" value="TreeGrafter"/>
</dbReference>
<keyword evidence="4" id="KW-0325">Glycoprotein</keyword>
<evidence type="ECO:0000256" key="4">
    <source>
        <dbReference type="ARBA" id="ARBA00023180"/>
    </source>
</evidence>
<keyword evidence="8" id="KW-1185">Reference proteome</keyword>
<feature type="active site" evidence="5">
    <location>
        <position position="138"/>
    </location>
</feature>
<evidence type="ECO:0000313" key="8">
    <source>
        <dbReference type="Proteomes" id="UP001457282"/>
    </source>
</evidence>
<keyword evidence="3" id="KW-1015">Disulfide bond</keyword>
<gene>
    <name evidence="7" type="ORF">M0R45_007003</name>
</gene>
<evidence type="ECO:0000256" key="6">
    <source>
        <dbReference type="RuleBase" id="RU004328"/>
    </source>
</evidence>
<dbReference type="AlphaFoldDB" id="A0AAW1YTH3"/>
<comment type="similarity">
    <text evidence="1 6">Belongs to the RNase T2 family.</text>
</comment>
<protein>
    <submittedName>
        <fullName evidence="7">Uncharacterized protein</fullName>
    </submittedName>
</protein>
<dbReference type="GO" id="GO:0005576">
    <property type="term" value="C:extracellular region"/>
    <property type="evidence" value="ECO:0007669"/>
    <property type="project" value="TreeGrafter"/>
</dbReference>
<dbReference type="GO" id="GO:0033897">
    <property type="term" value="F:ribonuclease T2 activity"/>
    <property type="evidence" value="ECO:0007669"/>
    <property type="project" value="InterPro"/>
</dbReference>
<sequence length="259" mass="29937">MALLKCITPYAIAVLLLAVFYVPPPLGKTPYEYLRAFWLYSGHLPSVQATRYDYLMFVVQWPFATCANQSCTYEPLPDFFTIHGMWPSNKRDPQPAYCNGTLFNCSEMNQQPQLKSDLNVSWPNLINISDNMGFWGYEYNKHGTCCGSIYNQTAYFRTAHQNWSKYRVEMMFRDAGYRPGNSYTLTELQAAIKTKTTKNPALRCKNLTKSGGGYLLWEVVICYDPKGIYVMDCEPNLSRCSKVKPILYRDRQIDELLYI</sequence>
<dbReference type="GO" id="GO:0003723">
    <property type="term" value="F:RNA binding"/>
    <property type="evidence" value="ECO:0007669"/>
    <property type="project" value="InterPro"/>
</dbReference>
<dbReference type="Proteomes" id="UP001457282">
    <property type="component" value="Unassembled WGS sequence"/>
</dbReference>
<dbReference type="PANTHER" id="PTHR11240">
    <property type="entry name" value="RIBONUCLEASE T2"/>
    <property type="match status" value="1"/>
</dbReference>
<proteinExistence type="inferred from homology"/>
<dbReference type="Gene3D" id="3.90.730.10">
    <property type="entry name" value="Ribonuclease T2-like"/>
    <property type="match status" value="1"/>
</dbReference>
<dbReference type="InterPro" id="IPR033130">
    <property type="entry name" value="RNase_T2_His_AS_2"/>
</dbReference>
<dbReference type="InterPro" id="IPR033697">
    <property type="entry name" value="Ribonuclease_T2_eukaryotic"/>
</dbReference>
<dbReference type="PANTHER" id="PTHR11240:SF18">
    <property type="entry name" value="OS07G0630400 PROTEIN"/>
    <property type="match status" value="1"/>
</dbReference>
<organism evidence="7 8">
    <name type="scientific">Rubus argutus</name>
    <name type="common">Southern blackberry</name>
    <dbReference type="NCBI Taxonomy" id="59490"/>
    <lineage>
        <taxon>Eukaryota</taxon>
        <taxon>Viridiplantae</taxon>
        <taxon>Streptophyta</taxon>
        <taxon>Embryophyta</taxon>
        <taxon>Tracheophyta</taxon>
        <taxon>Spermatophyta</taxon>
        <taxon>Magnoliopsida</taxon>
        <taxon>eudicotyledons</taxon>
        <taxon>Gunneridae</taxon>
        <taxon>Pentapetalae</taxon>
        <taxon>rosids</taxon>
        <taxon>fabids</taxon>
        <taxon>Rosales</taxon>
        <taxon>Rosaceae</taxon>
        <taxon>Rosoideae</taxon>
        <taxon>Rosoideae incertae sedis</taxon>
        <taxon>Rubus</taxon>
    </lineage>
</organism>
<evidence type="ECO:0000313" key="7">
    <source>
        <dbReference type="EMBL" id="KAK9951565.1"/>
    </source>
</evidence>
<dbReference type="PROSITE" id="PS00531">
    <property type="entry name" value="RNASE_T2_2"/>
    <property type="match status" value="1"/>
</dbReference>
<dbReference type="InterPro" id="IPR001568">
    <property type="entry name" value="RNase_T2-like"/>
</dbReference>
<evidence type="ECO:0000256" key="5">
    <source>
        <dbReference type="PIRSR" id="PIRSR633697-1"/>
    </source>
</evidence>
<accession>A0AAW1YTH3</accession>
<dbReference type="InterPro" id="IPR036430">
    <property type="entry name" value="RNase_T2-like_sf"/>
</dbReference>
<comment type="caution">
    <text evidence="7">The sequence shown here is derived from an EMBL/GenBank/DDBJ whole genome shotgun (WGS) entry which is preliminary data.</text>
</comment>
<evidence type="ECO:0000256" key="3">
    <source>
        <dbReference type="ARBA" id="ARBA00023157"/>
    </source>
</evidence>
<name>A0AAW1YTH3_RUBAR</name>
<dbReference type="SUPFAM" id="SSF55895">
    <property type="entry name" value="Ribonuclease Rh-like"/>
    <property type="match status" value="1"/>
</dbReference>
<keyword evidence="2" id="KW-0732">Signal</keyword>
<evidence type="ECO:0000256" key="2">
    <source>
        <dbReference type="ARBA" id="ARBA00022729"/>
    </source>
</evidence>
<evidence type="ECO:0000256" key="1">
    <source>
        <dbReference type="ARBA" id="ARBA00007469"/>
    </source>
</evidence>
<feature type="active site" evidence="5">
    <location>
        <position position="83"/>
    </location>
</feature>
<reference evidence="7 8" key="1">
    <citation type="journal article" date="2023" name="G3 (Bethesda)">
        <title>A chromosome-length genome assembly and annotation of blackberry (Rubus argutus, cv. 'Hillquist').</title>
        <authorList>
            <person name="Bruna T."/>
            <person name="Aryal R."/>
            <person name="Dudchenko O."/>
            <person name="Sargent D.J."/>
            <person name="Mead D."/>
            <person name="Buti M."/>
            <person name="Cavallini A."/>
            <person name="Hytonen T."/>
            <person name="Andres J."/>
            <person name="Pham M."/>
            <person name="Weisz D."/>
            <person name="Mascagni F."/>
            <person name="Usai G."/>
            <person name="Natali L."/>
            <person name="Bassil N."/>
            <person name="Fernandez G.E."/>
            <person name="Lomsadze A."/>
            <person name="Armour M."/>
            <person name="Olukolu B."/>
            <person name="Poorten T."/>
            <person name="Britton C."/>
            <person name="Davik J."/>
            <person name="Ashrafi H."/>
            <person name="Aiden E.L."/>
            <person name="Borodovsky M."/>
            <person name="Worthington M."/>
        </authorList>
    </citation>
    <scope>NUCLEOTIDE SEQUENCE [LARGE SCALE GENOMIC DNA]</scope>
    <source>
        <strain evidence="7">PI 553951</strain>
    </source>
</reference>
<feature type="active site" evidence="5">
    <location>
        <position position="142"/>
    </location>
</feature>
<dbReference type="Pfam" id="PF00445">
    <property type="entry name" value="Ribonuclease_T2"/>
    <property type="match status" value="1"/>
</dbReference>